<name>A0ABW8UWW1_9RHOB</name>
<reference evidence="1 2" key="1">
    <citation type="submission" date="2024-08" db="EMBL/GenBank/DDBJ databases">
        <title>Tateyamaria sp. nov., isolated from marine algae.</title>
        <authorList>
            <person name="Choi B.J."/>
            <person name="Kim J.M."/>
            <person name="Lee J.K."/>
            <person name="Choi D.G."/>
            <person name="Bayburt H."/>
            <person name="Baek J.H."/>
            <person name="Han D.M."/>
            <person name="Jeon C.O."/>
        </authorList>
    </citation>
    <scope>NUCLEOTIDE SEQUENCE [LARGE SCALE GENOMIC DNA]</scope>
    <source>
        <strain evidence="1 2">KMU-156</strain>
    </source>
</reference>
<keyword evidence="2" id="KW-1185">Reference proteome</keyword>
<evidence type="ECO:0000313" key="1">
    <source>
        <dbReference type="EMBL" id="MFL4471412.1"/>
    </source>
</evidence>
<dbReference type="EMBL" id="JBHDIY010000002">
    <property type="protein sequence ID" value="MFL4471412.1"/>
    <property type="molecule type" value="Genomic_DNA"/>
</dbReference>
<organism evidence="1 2">
    <name type="scientific">Tateyamaria armeniaca</name>
    <dbReference type="NCBI Taxonomy" id="2518930"/>
    <lineage>
        <taxon>Bacteria</taxon>
        <taxon>Pseudomonadati</taxon>
        <taxon>Pseudomonadota</taxon>
        <taxon>Alphaproteobacteria</taxon>
        <taxon>Rhodobacterales</taxon>
        <taxon>Roseobacteraceae</taxon>
        <taxon>Tateyamaria</taxon>
    </lineage>
</organism>
<dbReference type="Proteomes" id="UP001627408">
    <property type="component" value="Unassembled WGS sequence"/>
</dbReference>
<evidence type="ECO:0008006" key="3">
    <source>
        <dbReference type="Google" id="ProtNLM"/>
    </source>
</evidence>
<gene>
    <name evidence="1" type="ORF">ACERZ8_16580</name>
</gene>
<proteinExistence type="predicted"/>
<dbReference type="SUPFAM" id="SSF54909">
    <property type="entry name" value="Dimeric alpha+beta barrel"/>
    <property type="match status" value="1"/>
</dbReference>
<dbReference type="RefSeq" id="WP_407593253.1">
    <property type="nucleotide sequence ID" value="NZ_JBHDIY010000002.1"/>
</dbReference>
<accession>A0ABW8UWW1</accession>
<dbReference type="InterPro" id="IPR011008">
    <property type="entry name" value="Dimeric_a/b-barrel"/>
</dbReference>
<sequence length="111" mass="12853">MYVSITGLRVKRWWLMPVFWRHAVPTFKDAQNAKGNIHSAVRRIGRVHHTLTVWDSRADMLAYLRSARHAYAMRRFSSFATGRVYGYEAEVPPDWDAALAQYHAHGRDIGP</sequence>
<evidence type="ECO:0000313" key="2">
    <source>
        <dbReference type="Proteomes" id="UP001627408"/>
    </source>
</evidence>
<protein>
    <recommendedName>
        <fullName evidence="3">DUF3291 domain-containing protein</fullName>
    </recommendedName>
</protein>
<comment type="caution">
    <text evidence="1">The sequence shown here is derived from an EMBL/GenBank/DDBJ whole genome shotgun (WGS) entry which is preliminary data.</text>
</comment>